<dbReference type="Gene3D" id="1.20.140.10">
    <property type="entry name" value="Butyryl-CoA Dehydrogenase, subunit A, domain 3"/>
    <property type="match status" value="1"/>
</dbReference>
<comment type="subcellular location">
    <subcellularLocation>
        <location evidence="1">Cell envelope</location>
    </subcellularLocation>
</comment>
<evidence type="ECO:0000256" key="6">
    <source>
        <dbReference type="ARBA" id="ARBA00022729"/>
    </source>
</evidence>
<evidence type="ECO:0000256" key="5">
    <source>
        <dbReference type="ARBA" id="ARBA00022723"/>
    </source>
</evidence>
<proteinExistence type="inferred from homology"/>
<evidence type="ECO:0000256" key="9">
    <source>
        <dbReference type="ARBA" id="ARBA00023004"/>
    </source>
</evidence>
<comment type="catalytic activity">
    <reaction evidence="10">
        <text>6 Fe(III)-[cytochrome c] + NH4(+) + 2 H2O = 6 Fe(II)-[cytochrome c] + nitrite + 8 H(+)</text>
        <dbReference type="Rhea" id="RHEA:13089"/>
        <dbReference type="Rhea" id="RHEA-COMP:10350"/>
        <dbReference type="Rhea" id="RHEA-COMP:14399"/>
        <dbReference type="ChEBI" id="CHEBI:15377"/>
        <dbReference type="ChEBI" id="CHEBI:15378"/>
        <dbReference type="ChEBI" id="CHEBI:16301"/>
        <dbReference type="ChEBI" id="CHEBI:28938"/>
        <dbReference type="ChEBI" id="CHEBI:29033"/>
        <dbReference type="ChEBI" id="CHEBI:29034"/>
        <dbReference type="EC" id="1.7.2.2"/>
    </reaction>
</comment>
<keyword evidence="6 11" id="KW-0732">Signal</keyword>
<evidence type="ECO:0000256" key="3">
    <source>
        <dbReference type="ARBA" id="ARBA00011887"/>
    </source>
</evidence>
<evidence type="ECO:0000256" key="10">
    <source>
        <dbReference type="ARBA" id="ARBA00049131"/>
    </source>
</evidence>
<reference evidence="12 13" key="1">
    <citation type="submission" date="2016-09" db="EMBL/GenBank/DDBJ databases">
        <title>Draft genome sequence for the type strain of Desulfuribacillus alkaliarsenatis AHT28, an obligately anaerobic, sulfidogenic bacterium isolated from Russian soda lake sediments.</title>
        <authorList>
            <person name="Abin C.A."/>
            <person name="Hollibaugh J.T."/>
        </authorList>
    </citation>
    <scope>NUCLEOTIDE SEQUENCE [LARGE SCALE GENOMIC DNA]</scope>
    <source>
        <strain evidence="12 13">AHT28</strain>
    </source>
</reference>
<feature type="signal peptide" evidence="11">
    <location>
        <begin position="1"/>
        <end position="21"/>
    </location>
</feature>
<evidence type="ECO:0000256" key="4">
    <source>
        <dbReference type="ARBA" id="ARBA00022617"/>
    </source>
</evidence>
<evidence type="ECO:0000313" key="13">
    <source>
        <dbReference type="Proteomes" id="UP000094296"/>
    </source>
</evidence>
<dbReference type="AlphaFoldDB" id="A0A1E5G2G7"/>
<accession>A0A1E5G2G7</accession>
<evidence type="ECO:0000256" key="7">
    <source>
        <dbReference type="ARBA" id="ARBA00022837"/>
    </source>
</evidence>
<dbReference type="PANTHER" id="PTHR30633:SF0">
    <property type="entry name" value="CYTOCHROME C-552"/>
    <property type="match status" value="1"/>
</dbReference>
<comment type="similarity">
    <text evidence="2">Belongs to the cytochrome c-552 family.</text>
</comment>
<evidence type="ECO:0000256" key="11">
    <source>
        <dbReference type="SAM" id="SignalP"/>
    </source>
</evidence>
<keyword evidence="5" id="KW-0479">Metal-binding</keyword>
<dbReference type="Proteomes" id="UP000094296">
    <property type="component" value="Unassembled WGS sequence"/>
</dbReference>
<evidence type="ECO:0000256" key="1">
    <source>
        <dbReference type="ARBA" id="ARBA00004196"/>
    </source>
</evidence>
<dbReference type="Gene3D" id="1.10.1130.10">
    <property type="entry name" value="Flavocytochrome C3, Chain A"/>
    <property type="match status" value="1"/>
</dbReference>
<keyword evidence="9" id="KW-0408">Iron</keyword>
<dbReference type="EMBL" id="MIJE01000030">
    <property type="protein sequence ID" value="OEF96731.1"/>
    <property type="molecule type" value="Genomic_DNA"/>
</dbReference>
<gene>
    <name evidence="12" type="ORF">BHF68_06570</name>
</gene>
<dbReference type="STRING" id="766136.BHF68_06570"/>
<comment type="caution">
    <text evidence="12">The sequence shown here is derived from an EMBL/GenBank/DDBJ whole genome shotgun (WGS) entry which is preliminary data.</text>
</comment>
<keyword evidence="4" id="KW-0349">Heme</keyword>
<dbReference type="EC" id="1.7.2.2" evidence="3"/>
<name>A0A1E5G2G7_9FIRM</name>
<dbReference type="PIRSF" id="PIRSF000243">
    <property type="entry name" value="Cyt_c552"/>
    <property type="match status" value="1"/>
</dbReference>
<evidence type="ECO:0000256" key="2">
    <source>
        <dbReference type="ARBA" id="ARBA00009288"/>
    </source>
</evidence>
<dbReference type="InterPro" id="IPR036280">
    <property type="entry name" value="Multihaem_cyt_sf"/>
</dbReference>
<dbReference type="PANTHER" id="PTHR30633">
    <property type="entry name" value="CYTOCHROME C-552 RESPIRATORY NITRITE REDUCTASE"/>
    <property type="match status" value="1"/>
</dbReference>
<dbReference type="GO" id="GO:0046872">
    <property type="term" value="F:metal ion binding"/>
    <property type="evidence" value="ECO:0007669"/>
    <property type="project" value="UniProtKB-KW"/>
</dbReference>
<dbReference type="PROSITE" id="PS51257">
    <property type="entry name" value="PROKAR_LIPOPROTEIN"/>
    <property type="match status" value="1"/>
</dbReference>
<evidence type="ECO:0000313" key="12">
    <source>
        <dbReference type="EMBL" id="OEF96731.1"/>
    </source>
</evidence>
<keyword evidence="7" id="KW-0106">Calcium</keyword>
<dbReference type="Pfam" id="PF02335">
    <property type="entry name" value="Cytochrom_C552"/>
    <property type="match status" value="1"/>
</dbReference>
<dbReference type="CDD" id="cd00548">
    <property type="entry name" value="NrfA-like"/>
    <property type="match status" value="1"/>
</dbReference>
<dbReference type="SUPFAM" id="SSF48695">
    <property type="entry name" value="Multiheme cytochromes"/>
    <property type="match status" value="1"/>
</dbReference>
<keyword evidence="8" id="KW-0560">Oxidoreductase</keyword>
<dbReference type="GO" id="GO:0030288">
    <property type="term" value="C:outer membrane-bounded periplasmic space"/>
    <property type="evidence" value="ECO:0007669"/>
    <property type="project" value="TreeGrafter"/>
</dbReference>
<dbReference type="GO" id="GO:0019645">
    <property type="term" value="P:anaerobic electron transport chain"/>
    <property type="evidence" value="ECO:0007669"/>
    <property type="project" value="TreeGrafter"/>
</dbReference>
<dbReference type="GO" id="GO:0020037">
    <property type="term" value="F:heme binding"/>
    <property type="evidence" value="ECO:0007669"/>
    <property type="project" value="TreeGrafter"/>
</dbReference>
<keyword evidence="13" id="KW-1185">Reference proteome</keyword>
<feature type="chain" id="PRO_5038661919" description="nitrite reductase (cytochrome; ammonia-forming)" evidence="11">
    <location>
        <begin position="22"/>
        <end position="518"/>
    </location>
</feature>
<dbReference type="InterPro" id="IPR003321">
    <property type="entry name" value="Cyt_c552"/>
</dbReference>
<organism evidence="12 13">
    <name type="scientific">Desulfuribacillus alkaliarsenatis</name>
    <dbReference type="NCBI Taxonomy" id="766136"/>
    <lineage>
        <taxon>Bacteria</taxon>
        <taxon>Bacillati</taxon>
        <taxon>Bacillota</taxon>
        <taxon>Desulfuribacillia</taxon>
        <taxon>Desulfuribacillales</taxon>
        <taxon>Desulfuribacillaceae</taxon>
        <taxon>Desulfuribacillus</taxon>
    </lineage>
</organism>
<protein>
    <recommendedName>
        <fullName evidence="3">nitrite reductase (cytochrome; ammonia-forming)</fullName>
        <ecNumber evidence="3">1.7.2.2</ecNumber>
    </recommendedName>
</protein>
<evidence type="ECO:0000256" key="8">
    <source>
        <dbReference type="ARBA" id="ARBA00023002"/>
    </source>
</evidence>
<sequence>MSKSRLLVVFALVALVAMLVAVGCTSSNVPTTAGPVYNTGLAADEYRNDAFKELFPLHWESYMRNNDDTQMTVFGGSVPHRKNDGVNPLPKGYTYAQPYLKNLWLGLPFMYEYDRARGHTYALQDMLRIDRVDSYNEKANFGAACYSCKTTTIPKYLEKYGDDFWAMDIHELREEHDLGMHTIGCSNCHDPQTMELVITQVALDEALLRLGIDWREAPKNDMRSYVCAQCHIEYYFQRGAQGGAQLKPHFPWDQGFDPQDMYEFFADGTPEIDGFSGQYADWTHPVSGVPLIKIQHPEFEMWQDGPHGSAGVSCSDCHMPYVRVDGKKKISSHHWRSPLFTVEQSCLQCHGDKDAGWAKDRVVYSQQKTWDQLMVAQNESVRAHEAVRLAREFEGEKRANFDELLAEAVELTRKGQLFWDYVSAENSAGFHNPAKALETLSISIQDSMRAVELAKRATNYGIAPQLEGDIKDIVPPILEHSRKLQQSQAHLDSHQWLQYLPLLPEAERLWDDENNRIR</sequence>
<dbReference type="GO" id="GO:0042279">
    <property type="term" value="F:nitrite reductase (cytochrome, ammonia-forming) activity"/>
    <property type="evidence" value="ECO:0007669"/>
    <property type="project" value="UniProtKB-EC"/>
</dbReference>
<dbReference type="RefSeq" id="WP_069643314.1">
    <property type="nucleotide sequence ID" value="NZ_MIJE01000030.1"/>
</dbReference>